<evidence type="ECO:0000256" key="12">
    <source>
        <dbReference type="ARBA" id="ARBA00033342"/>
    </source>
</evidence>
<sequence>MEEKKLDLNSIIGFVLIFGLLIWIMYQNQPSEKEIAAEKAKKELVAKQEAQAKADKAKTTSLPAAAVTPGDTMQLAQLQKTLGGFAYSATLPSAKESFTTIENEKIKLKIANKGGYIVEATLKEFEKFRKESKQLVELIKDNNSNLNLQLQTTDNRTLNSKDLFFEPTLEKVGADQVLSMRLKAGANEFLEYKYILKPNDYLVGFDIRSQGLNRVLNSSKPVNLQWDLKTYRNEKSVSYENRYAEIYYNYEDGKESYVGQGDHKEENPEKVDYIAFKQHFFATILQTNTAFAKADLVSQNLVKDEKIDTVFTKQFNATVPLAFTNGEIDYKMNWYFGPADYKVLKSYDKDFQKIIPLGWGIFGWINKLIFVPLFGFLSSTIGLSLGIAIIIFTIIIKLAMSPITYKSFLSQAKMKVLRPDINELGEKYKKDPMKKQQETMKLYNKAGVNPMAGCIPALIQLPFMYASFQFFPAAFELRQKGFLWADDLSSFDSVVKLPFHIPLYGDHISLFPILAAIAIFFYMKMTSGDQQMAAPQQEGMPDMAKMMKIMIYVSPLMMLIFFNSYGAGLSLYNFISNLITIGIMFVIKNYIVDSEKIHAQIQENKQREPKKPSKFQQRLQEVMEQQEAAKKAQNKKK</sequence>
<evidence type="ECO:0000256" key="7">
    <source>
        <dbReference type="ARBA" id="ARBA00022927"/>
    </source>
</evidence>
<feature type="transmembrane region" description="Helical" evidence="13">
    <location>
        <begin position="546"/>
        <end position="565"/>
    </location>
</feature>
<keyword evidence="10 13" id="KW-0143">Chaperone</keyword>
<dbReference type="RefSeq" id="WP_207297050.1">
    <property type="nucleotide sequence ID" value="NZ_CP071448.1"/>
</dbReference>
<protein>
    <recommendedName>
        <fullName evidence="3 13">Membrane protein insertase YidC</fullName>
    </recommendedName>
    <alternativeName>
        <fullName evidence="12 13">Foldase YidC</fullName>
    </alternativeName>
    <alternativeName>
        <fullName evidence="11 13">Membrane integrase YidC</fullName>
    </alternativeName>
    <alternativeName>
        <fullName evidence="13">Membrane protein YidC</fullName>
    </alternativeName>
</protein>
<keyword evidence="9 13" id="KW-0472">Membrane</keyword>
<dbReference type="Proteomes" id="UP000663440">
    <property type="component" value="Chromosome"/>
</dbReference>
<evidence type="ECO:0000256" key="8">
    <source>
        <dbReference type="ARBA" id="ARBA00022989"/>
    </source>
</evidence>
<dbReference type="NCBIfam" id="TIGR03592">
    <property type="entry name" value="yidC_oxa1_cterm"/>
    <property type="match status" value="1"/>
</dbReference>
<feature type="domain" description="Membrane insertase YidC/Oxa/ALB C-terminal" evidence="15">
    <location>
        <begin position="386"/>
        <end position="588"/>
    </location>
</feature>
<evidence type="ECO:0000259" key="15">
    <source>
        <dbReference type="Pfam" id="PF02096"/>
    </source>
</evidence>
<dbReference type="NCBIfam" id="TIGR03593">
    <property type="entry name" value="yidC_nterm"/>
    <property type="match status" value="1"/>
</dbReference>
<comment type="function">
    <text evidence="13">Required for the insertion and/or proper folding and/or complex formation of integral membrane proteins into the membrane. Involved in integration of membrane proteins that insert both dependently and independently of the Sec translocase complex, as well as at least some lipoproteins. Aids folding of multispanning membrane proteins.</text>
</comment>
<dbReference type="HAMAP" id="MF_01810">
    <property type="entry name" value="YidC_type1"/>
    <property type="match status" value="1"/>
</dbReference>
<dbReference type="EMBL" id="CP071448">
    <property type="protein sequence ID" value="QSW89872.1"/>
    <property type="molecule type" value="Genomic_DNA"/>
</dbReference>
<dbReference type="Pfam" id="PF14849">
    <property type="entry name" value="YidC_periplas"/>
    <property type="match status" value="1"/>
</dbReference>
<dbReference type="Pfam" id="PF02096">
    <property type="entry name" value="60KD_IMP"/>
    <property type="match status" value="1"/>
</dbReference>
<dbReference type="PRINTS" id="PR00701">
    <property type="entry name" value="60KDINNERMP"/>
</dbReference>
<evidence type="ECO:0000259" key="16">
    <source>
        <dbReference type="Pfam" id="PF14849"/>
    </source>
</evidence>
<comment type="similarity">
    <text evidence="2 13">Belongs to the OXA1/ALB3/YidC family. Type 1 subfamily.</text>
</comment>
<dbReference type="InterPro" id="IPR047196">
    <property type="entry name" value="YidC_ALB_C"/>
</dbReference>
<evidence type="ECO:0000256" key="14">
    <source>
        <dbReference type="SAM" id="MobiDB-lite"/>
    </source>
</evidence>
<dbReference type="CDD" id="cd19961">
    <property type="entry name" value="EcYidC-like_peri"/>
    <property type="match status" value="1"/>
</dbReference>
<keyword evidence="7 13" id="KW-0653">Protein transport</keyword>
<keyword evidence="4 13" id="KW-0813">Transport</keyword>
<evidence type="ECO:0000313" key="17">
    <source>
        <dbReference type="EMBL" id="QSW89872.1"/>
    </source>
</evidence>
<evidence type="ECO:0000256" key="6">
    <source>
        <dbReference type="ARBA" id="ARBA00022692"/>
    </source>
</evidence>
<dbReference type="PANTHER" id="PTHR12428">
    <property type="entry name" value="OXA1"/>
    <property type="match status" value="1"/>
</dbReference>
<proteinExistence type="inferred from homology"/>
<dbReference type="InterPro" id="IPR028055">
    <property type="entry name" value="YidC/Oxa/ALB_C"/>
</dbReference>
<dbReference type="NCBIfam" id="NF002356">
    <property type="entry name" value="PRK01318.2-3"/>
    <property type="match status" value="1"/>
</dbReference>
<dbReference type="CDD" id="cd20070">
    <property type="entry name" value="5TM_YidC_Alb3"/>
    <property type="match status" value="1"/>
</dbReference>
<feature type="transmembrane region" description="Helical" evidence="13">
    <location>
        <begin position="571"/>
        <end position="591"/>
    </location>
</feature>
<reference evidence="17 18" key="1">
    <citation type="submission" date="2021-03" db="EMBL/GenBank/DDBJ databases">
        <title>Flavobacterium kribbensis sp. nov, an endophytic bacteria, isolated from soybean.</title>
        <authorList>
            <person name="Lee J."/>
            <person name="Seo J."/>
        </authorList>
    </citation>
    <scope>NUCLEOTIDE SEQUENCE [LARGE SCALE GENOMIC DNA]</scope>
    <source>
        <strain evidence="17 18">BB8</strain>
    </source>
</reference>
<feature type="transmembrane region" description="Helical" evidence="13">
    <location>
        <begin position="383"/>
        <end position="405"/>
    </location>
</feature>
<evidence type="ECO:0000313" key="18">
    <source>
        <dbReference type="Proteomes" id="UP000663440"/>
    </source>
</evidence>
<feature type="transmembrane region" description="Helical" evidence="13">
    <location>
        <begin position="354"/>
        <end position="377"/>
    </location>
</feature>
<keyword evidence="18" id="KW-1185">Reference proteome</keyword>
<evidence type="ECO:0000256" key="4">
    <source>
        <dbReference type="ARBA" id="ARBA00022448"/>
    </source>
</evidence>
<evidence type="ECO:0000256" key="1">
    <source>
        <dbReference type="ARBA" id="ARBA00004429"/>
    </source>
</evidence>
<dbReference type="InterPro" id="IPR019998">
    <property type="entry name" value="Membr_insert_YidC"/>
</dbReference>
<organism evidence="17 18">
    <name type="scientific">Flavobacterium endoglycinae</name>
    <dbReference type="NCBI Taxonomy" id="2816357"/>
    <lineage>
        <taxon>Bacteria</taxon>
        <taxon>Pseudomonadati</taxon>
        <taxon>Bacteroidota</taxon>
        <taxon>Flavobacteriia</taxon>
        <taxon>Flavobacteriales</taxon>
        <taxon>Flavobacteriaceae</taxon>
        <taxon>Flavobacterium</taxon>
    </lineage>
</organism>
<comment type="subcellular location">
    <subcellularLocation>
        <location evidence="1">Cell inner membrane</location>
        <topology evidence="1">Multi-pass membrane protein</topology>
    </subcellularLocation>
    <subcellularLocation>
        <location evidence="13">Cell membrane</location>
        <topology evidence="13">Multi-pass membrane protein</topology>
    </subcellularLocation>
</comment>
<evidence type="ECO:0000256" key="10">
    <source>
        <dbReference type="ARBA" id="ARBA00023186"/>
    </source>
</evidence>
<evidence type="ECO:0000256" key="11">
    <source>
        <dbReference type="ARBA" id="ARBA00033245"/>
    </source>
</evidence>
<evidence type="ECO:0000256" key="5">
    <source>
        <dbReference type="ARBA" id="ARBA00022475"/>
    </source>
</evidence>
<feature type="transmembrane region" description="Helical" evidence="13">
    <location>
        <begin position="6"/>
        <end position="26"/>
    </location>
</feature>
<dbReference type="InterPro" id="IPR001708">
    <property type="entry name" value="YidC/ALB3/OXA1/COX18"/>
</dbReference>
<comment type="subunit">
    <text evidence="13">Interacts with the Sec translocase complex via SecD. Specifically interacts with transmembrane segments of nascent integral membrane proteins during membrane integration.</text>
</comment>
<evidence type="ECO:0000256" key="3">
    <source>
        <dbReference type="ARBA" id="ARBA00015325"/>
    </source>
</evidence>
<feature type="compositionally biased region" description="Basic and acidic residues" evidence="14">
    <location>
        <begin position="602"/>
        <end position="611"/>
    </location>
</feature>
<name>A0ABX7QFY9_9FLAO</name>
<feature type="domain" description="Membrane insertase YidC N-terminal" evidence="16">
    <location>
        <begin position="100"/>
        <end position="370"/>
    </location>
</feature>
<dbReference type="PANTHER" id="PTHR12428:SF65">
    <property type="entry name" value="CYTOCHROME C OXIDASE ASSEMBLY PROTEIN COX18, MITOCHONDRIAL"/>
    <property type="match status" value="1"/>
</dbReference>
<evidence type="ECO:0000256" key="9">
    <source>
        <dbReference type="ARBA" id="ARBA00023136"/>
    </source>
</evidence>
<keyword evidence="6 13" id="KW-0812">Transmembrane</keyword>
<evidence type="ECO:0000256" key="2">
    <source>
        <dbReference type="ARBA" id="ARBA00010527"/>
    </source>
</evidence>
<dbReference type="Gene3D" id="2.70.98.90">
    <property type="match status" value="1"/>
</dbReference>
<accession>A0ABX7QFY9</accession>
<feature type="region of interest" description="Disordered" evidence="14">
    <location>
        <begin position="602"/>
        <end position="637"/>
    </location>
</feature>
<dbReference type="NCBIfam" id="NF002359">
    <property type="entry name" value="PRK01318.2-6"/>
    <property type="match status" value="1"/>
</dbReference>
<feature type="transmembrane region" description="Helical" evidence="13">
    <location>
        <begin position="507"/>
        <end position="525"/>
    </location>
</feature>
<gene>
    <name evidence="13 17" type="primary">yidC</name>
    <name evidence="17" type="ORF">J0383_03425</name>
</gene>
<feature type="transmembrane region" description="Helical" evidence="13">
    <location>
        <begin position="442"/>
        <end position="465"/>
    </location>
</feature>
<keyword evidence="8 13" id="KW-1133">Transmembrane helix</keyword>
<evidence type="ECO:0000256" key="13">
    <source>
        <dbReference type="HAMAP-Rule" id="MF_01810"/>
    </source>
</evidence>
<keyword evidence="5 13" id="KW-1003">Cell membrane</keyword>
<dbReference type="InterPro" id="IPR028053">
    <property type="entry name" value="Membr_insert_YidC_N"/>
</dbReference>
<dbReference type="InterPro" id="IPR038221">
    <property type="entry name" value="YidC_periplasmic_sf"/>
</dbReference>